<evidence type="ECO:0000313" key="2">
    <source>
        <dbReference type="EMBL" id="KRO28686.1"/>
    </source>
</evidence>
<sequence>MPLMTPENLIRTYFDCWVQRQFPPLTTFFTTDCDYRECYGARYHGLPELQAWIEHQLQTQVVTSWTIERFLPVSTTCYVVTWNFQAQTDVLTNFDGNSVIDFHDGRICQLTEYETKHQTFRPFAN</sequence>
<comment type="caution">
    <text evidence="2">The sequence shown here is derived from an EMBL/GenBank/DDBJ whole genome shotgun (WGS) entry which is preliminary data.</text>
</comment>
<reference evidence="2 3" key="1">
    <citation type="journal article" date="2015" name="Genome Announc.">
        <title>Expanding the biotechnology potential of lactobacilli through comparative genomics of 213 strains and associated genera.</title>
        <authorList>
            <person name="Sun Z."/>
            <person name="Harris H.M."/>
            <person name="McCann A."/>
            <person name="Guo C."/>
            <person name="Argimon S."/>
            <person name="Zhang W."/>
            <person name="Yang X."/>
            <person name="Jeffery I.B."/>
            <person name="Cooney J.C."/>
            <person name="Kagawa T.F."/>
            <person name="Liu W."/>
            <person name="Song Y."/>
            <person name="Salvetti E."/>
            <person name="Wrobel A."/>
            <person name="Rasinkangas P."/>
            <person name="Parkhill J."/>
            <person name="Rea M.C."/>
            <person name="O'Sullivan O."/>
            <person name="Ritari J."/>
            <person name="Douillard F.P."/>
            <person name="Paul Ross R."/>
            <person name="Yang R."/>
            <person name="Briner A.E."/>
            <person name="Felis G.E."/>
            <person name="de Vos W.M."/>
            <person name="Barrangou R."/>
            <person name="Klaenhammer T.R."/>
            <person name="Caufield P.W."/>
            <person name="Cui Y."/>
            <person name="Zhang H."/>
            <person name="O'Toole P.W."/>
        </authorList>
    </citation>
    <scope>NUCLEOTIDE SEQUENCE [LARGE SCALE GENOMIC DNA]</scope>
    <source>
        <strain evidence="2 3">DSM 21115</strain>
    </source>
</reference>
<evidence type="ECO:0000259" key="1">
    <source>
        <dbReference type="Pfam" id="PF12680"/>
    </source>
</evidence>
<name>A0A0R2NSP7_9LACO</name>
<dbReference type="AlphaFoldDB" id="A0A0R2NSP7"/>
<feature type="domain" description="SnoaL-like" evidence="1">
    <location>
        <begin position="10"/>
        <end position="109"/>
    </location>
</feature>
<organism evidence="2 3">
    <name type="scientific">Lactiplantibacillus fabifermentans DSM 21115</name>
    <dbReference type="NCBI Taxonomy" id="1413187"/>
    <lineage>
        <taxon>Bacteria</taxon>
        <taxon>Bacillati</taxon>
        <taxon>Bacillota</taxon>
        <taxon>Bacilli</taxon>
        <taxon>Lactobacillales</taxon>
        <taxon>Lactobacillaceae</taxon>
        <taxon>Lactiplantibacillus</taxon>
    </lineage>
</organism>
<dbReference type="SUPFAM" id="SSF54427">
    <property type="entry name" value="NTF2-like"/>
    <property type="match status" value="1"/>
</dbReference>
<dbReference type="InterPro" id="IPR037401">
    <property type="entry name" value="SnoaL-like"/>
</dbReference>
<gene>
    <name evidence="2" type="ORF">DY78_GL002206</name>
</gene>
<accession>A0A0R2NSP7</accession>
<dbReference type="Proteomes" id="UP000050920">
    <property type="component" value="Unassembled WGS sequence"/>
</dbReference>
<dbReference type="InterPro" id="IPR032710">
    <property type="entry name" value="NTF2-like_dom_sf"/>
</dbReference>
<evidence type="ECO:0000313" key="3">
    <source>
        <dbReference type="Proteomes" id="UP000050920"/>
    </source>
</evidence>
<protein>
    <recommendedName>
        <fullName evidence="1">SnoaL-like domain-containing protein</fullName>
    </recommendedName>
</protein>
<dbReference type="EMBL" id="AYGX02000035">
    <property type="protein sequence ID" value="KRO28686.1"/>
    <property type="molecule type" value="Genomic_DNA"/>
</dbReference>
<dbReference type="Pfam" id="PF12680">
    <property type="entry name" value="SnoaL_2"/>
    <property type="match status" value="1"/>
</dbReference>
<keyword evidence="3" id="KW-1185">Reference proteome</keyword>
<dbReference type="Gene3D" id="3.10.450.50">
    <property type="match status" value="1"/>
</dbReference>
<proteinExistence type="predicted"/>